<dbReference type="InterPro" id="IPR035919">
    <property type="entry name" value="EAL_sf"/>
</dbReference>
<dbReference type="PROSITE" id="PS50883">
    <property type="entry name" value="EAL"/>
    <property type="match status" value="1"/>
</dbReference>
<dbReference type="InterPro" id="IPR001633">
    <property type="entry name" value="EAL_dom"/>
</dbReference>
<dbReference type="PANTHER" id="PTHR33121:SF71">
    <property type="entry name" value="OXYGEN SENSOR PROTEIN DOSP"/>
    <property type="match status" value="1"/>
</dbReference>
<accession>A0A1T4VKK6</accession>
<gene>
    <name evidence="2" type="ORF">SAMN02745132_03970</name>
</gene>
<keyword evidence="3" id="KW-1185">Reference proteome</keyword>
<dbReference type="Gene3D" id="3.20.20.450">
    <property type="entry name" value="EAL domain"/>
    <property type="match status" value="1"/>
</dbReference>
<dbReference type="InterPro" id="IPR050706">
    <property type="entry name" value="Cyclic-di-GMP_PDE-like"/>
</dbReference>
<dbReference type="Proteomes" id="UP000190162">
    <property type="component" value="Unassembled WGS sequence"/>
</dbReference>
<dbReference type="AlphaFoldDB" id="A0A1T4VKK6"/>
<dbReference type="CDD" id="cd01948">
    <property type="entry name" value="EAL"/>
    <property type="match status" value="1"/>
</dbReference>
<proteinExistence type="predicted"/>
<reference evidence="3" key="1">
    <citation type="submission" date="2017-02" db="EMBL/GenBank/DDBJ databases">
        <authorList>
            <person name="Varghese N."/>
            <person name="Submissions S."/>
        </authorList>
    </citation>
    <scope>NUCLEOTIDE SEQUENCE [LARGE SCALE GENOMIC DNA]</scope>
    <source>
        <strain evidence="3">DSM 22720</strain>
    </source>
</reference>
<dbReference type="GO" id="GO:0071111">
    <property type="term" value="F:cyclic-guanylate-specific phosphodiesterase activity"/>
    <property type="evidence" value="ECO:0007669"/>
    <property type="project" value="InterPro"/>
</dbReference>
<sequence>MMQNPKKAQIVLEKIKKLGVSLSIDDFGTGFSSLSILSNMPIDEIKIDRSFVTDLLYSSNHEAIVRSTIYLAHSLECTVVAEGVETEALGQYLMSIGCDKIQGFWYGRPMNLFQADTWLHDVHIVNTRVASQN</sequence>
<protein>
    <submittedName>
        <fullName evidence="2">EAL domain-containing protein</fullName>
    </submittedName>
</protein>
<evidence type="ECO:0000313" key="2">
    <source>
        <dbReference type="EMBL" id="SKA65514.1"/>
    </source>
</evidence>
<dbReference type="EMBL" id="FUXU01000079">
    <property type="protein sequence ID" value="SKA65514.1"/>
    <property type="molecule type" value="Genomic_DNA"/>
</dbReference>
<dbReference type="Pfam" id="PF00563">
    <property type="entry name" value="EAL"/>
    <property type="match status" value="1"/>
</dbReference>
<feature type="domain" description="EAL" evidence="1">
    <location>
        <begin position="1"/>
        <end position="123"/>
    </location>
</feature>
<name>A0A1T4VKK6_9GAMM</name>
<evidence type="ECO:0000259" key="1">
    <source>
        <dbReference type="PROSITE" id="PS50883"/>
    </source>
</evidence>
<organism evidence="2 3">
    <name type="scientific">Enterovibrio nigricans DSM 22720</name>
    <dbReference type="NCBI Taxonomy" id="1121868"/>
    <lineage>
        <taxon>Bacteria</taxon>
        <taxon>Pseudomonadati</taxon>
        <taxon>Pseudomonadota</taxon>
        <taxon>Gammaproteobacteria</taxon>
        <taxon>Vibrionales</taxon>
        <taxon>Vibrionaceae</taxon>
        <taxon>Enterovibrio</taxon>
    </lineage>
</organism>
<dbReference type="SUPFAM" id="SSF141868">
    <property type="entry name" value="EAL domain-like"/>
    <property type="match status" value="1"/>
</dbReference>
<dbReference type="SMART" id="SM00052">
    <property type="entry name" value="EAL"/>
    <property type="match status" value="1"/>
</dbReference>
<dbReference type="PANTHER" id="PTHR33121">
    <property type="entry name" value="CYCLIC DI-GMP PHOSPHODIESTERASE PDEF"/>
    <property type="match status" value="1"/>
</dbReference>
<evidence type="ECO:0000313" key="3">
    <source>
        <dbReference type="Proteomes" id="UP000190162"/>
    </source>
</evidence>